<keyword evidence="3" id="KW-1185">Reference proteome</keyword>
<feature type="region of interest" description="Disordered" evidence="1">
    <location>
        <begin position="1"/>
        <end position="27"/>
    </location>
</feature>
<gene>
    <name evidence="2" type="ORF">Tco_1070192</name>
</gene>
<name>A0ABQ5HKN3_9ASTR</name>
<organism evidence="2 3">
    <name type="scientific">Tanacetum coccineum</name>
    <dbReference type="NCBI Taxonomy" id="301880"/>
    <lineage>
        <taxon>Eukaryota</taxon>
        <taxon>Viridiplantae</taxon>
        <taxon>Streptophyta</taxon>
        <taxon>Embryophyta</taxon>
        <taxon>Tracheophyta</taxon>
        <taxon>Spermatophyta</taxon>
        <taxon>Magnoliopsida</taxon>
        <taxon>eudicotyledons</taxon>
        <taxon>Gunneridae</taxon>
        <taxon>Pentapetalae</taxon>
        <taxon>asterids</taxon>
        <taxon>campanulids</taxon>
        <taxon>Asterales</taxon>
        <taxon>Asteraceae</taxon>
        <taxon>Asteroideae</taxon>
        <taxon>Anthemideae</taxon>
        <taxon>Anthemidinae</taxon>
        <taxon>Tanacetum</taxon>
    </lineage>
</organism>
<reference evidence="2" key="1">
    <citation type="journal article" date="2022" name="Int. J. Mol. Sci.">
        <title>Draft Genome of Tanacetum Coccineum: Genomic Comparison of Closely Related Tanacetum-Family Plants.</title>
        <authorList>
            <person name="Yamashiro T."/>
            <person name="Shiraishi A."/>
            <person name="Nakayama K."/>
            <person name="Satake H."/>
        </authorList>
    </citation>
    <scope>NUCLEOTIDE SEQUENCE</scope>
</reference>
<evidence type="ECO:0000313" key="2">
    <source>
        <dbReference type="EMBL" id="GJT88475.1"/>
    </source>
</evidence>
<protein>
    <submittedName>
        <fullName evidence="2">Uncharacterized protein</fullName>
    </submittedName>
</protein>
<evidence type="ECO:0000256" key="1">
    <source>
        <dbReference type="SAM" id="MobiDB-lite"/>
    </source>
</evidence>
<sequence>MMQGKNGEEDKEGDVTNVALEGGDVDMTKADTTEDMKDAHVTLTAATPVVQQQSSSMSDLVSKLSSTMDEVTALEFDLSKLKQSNPFTEAISFIPGIVNEYLSSKMNEAVDVAIQLKSNKLREEAQAENQAFLNSLDSNMQKIIKDQVKTQTSKIKSKVEKYVTESLGAEVLIRSTNQLNTSSGIASSLSELDLKGF</sequence>
<reference evidence="2" key="2">
    <citation type="submission" date="2022-01" db="EMBL/GenBank/DDBJ databases">
        <authorList>
            <person name="Yamashiro T."/>
            <person name="Shiraishi A."/>
            <person name="Satake H."/>
            <person name="Nakayama K."/>
        </authorList>
    </citation>
    <scope>NUCLEOTIDE SEQUENCE</scope>
</reference>
<proteinExistence type="predicted"/>
<comment type="caution">
    <text evidence="2">The sequence shown here is derived from an EMBL/GenBank/DDBJ whole genome shotgun (WGS) entry which is preliminary data.</text>
</comment>
<evidence type="ECO:0000313" key="3">
    <source>
        <dbReference type="Proteomes" id="UP001151760"/>
    </source>
</evidence>
<dbReference type="EMBL" id="BQNB010019733">
    <property type="protein sequence ID" value="GJT88475.1"/>
    <property type="molecule type" value="Genomic_DNA"/>
</dbReference>
<dbReference type="Proteomes" id="UP001151760">
    <property type="component" value="Unassembled WGS sequence"/>
</dbReference>
<accession>A0ABQ5HKN3</accession>